<keyword evidence="3" id="KW-0406">Ion transport</keyword>
<evidence type="ECO:0000313" key="4">
    <source>
        <dbReference type="EMBL" id="SCZ80643.1"/>
    </source>
</evidence>
<gene>
    <name evidence="4" type="ORF">SAMN03080599_02374</name>
</gene>
<dbReference type="InterPro" id="IPR002842">
    <property type="entry name" value="ATPase_V1_Esu"/>
</dbReference>
<dbReference type="Pfam" id="PF01991">
    <property type="entry name" value="vATP-synt_E"/>
    <property type="match status" value="1"/>
</dbReference>
<comment type="similarity">
    <text evidence="1">Belongs to the V-ATPase E subunit family.</text>
</comment>
<organism evidence="4 5">
    <name type="scientific">Acidaminobacter hydrogenoformans DSM 2784</name>
    <dbReference type="NCBI Taxonomy" id="1120920"/>
    <lineage>
        <taxon>Bacteria</taxon>
        <taxon>Bacillati</taxon>
        <taxon>Bacillota</taxon>
        <taxon>Clostridia</taxon>
        <taxon>Peptostreptococcales</taxon>
        <taxon>Acidaminobacteraceae</taxon>
        <taxon>Acidaminobacter</taxon>
    </lineage>
</organism>
<dbReference type="Proteomes" id="UP000199208">
    <property type="component" value="Unassembled WGS sequence"/>
</dbReference>
<proteinExistence type="inferred from homology"/>
<dbReference type="Gene3D" id="3.30.2320.30">
    <property type="entry name" value="ATP synthase, E subunit, C-terminal"/>
    <property type="match status" value="1"/>
</dbReference>
<dbReference type="EMBL" id="FMWL01000013">
    <property type="protein sequence ID" value="SCZ80643.1"/>
    <property type="molecule type" value="Genomic_DNA"/>
</dbReference>
<name>A0A1G5S2V6_9FIRM</name>
<evidence type="ECO:0000256" key="3">
    <source>
        <dbReference type="ARBA" id="ARBA00023065"/>
    </source>
</evidence>
<dbReference type="GO" id="GO:0033178">
    <property type="term" value="C:proton-transporting two-sector ATPase complex, catalytic domain"/>
    <property type="evidence" value="ECO:0007669"/>
    <property type="project" value="InterPro"/>
</dbReference>
<keyword evidence="5" id="KW-1185">Reference proteome</keyword>
<evidence type="ECO:0000256" key="1">
    <source>
        <dbReference type="ARBA" id="ARBA00005901"/>
    </source>
</evidence>
<keyword evidence="2" id="KW-0813">Transport</keyword>
<dbReference type="AlphaFoldDB" id="A0A1G5S2V6"/>
<dbReference type="GO" id="GO:0046961">
    <property type="term" value="F:proton-transporting ATPase activity, rotational mechanism"/>
    <property type="evidence" value="ECO:0007669"/>
    <property type="project" value="InterPro"/>
</dbReference>
<reference evidence="4 5" key="1">
    <citation type="submission" date="2016-10" db="EMBL/GenBank/DDBJ databases">
        <authorList>
            <person name="de Groot N.N."/>
        </authorList>
    </citation>
    <scope>NUCLEOTIDE SEQUENCE [LARGE SCALE GENOMIC DNA]</scope>
    <source>
        <strain evidence="4 5">DSM 2784</strain>
    </source>
</reference>
<protein>
    <submittedName>
        <fullName evidence="4">H+-ATPase subunit E/Vma4</fullName>
    </submittedName>
</protein>
<evidence type="ECO:0000313" key="5">
    <source>
        <dbReference type="Proteomes" id="UP000199208"/>
    </source>
</evidence>
<sequence length="214" mass="24801">MITVDDKIEVFTKIVLDRLEESYSEKISELDEEAFEAVKVYEEKLKEKSRKYIEVNEENARGDARKKISKVLSGVRTQMLRLKHDIVLELCDALRERVNEFRSTPEYLDFLKERIKKSVDELNQFGKFKVELLEEDMTRYRDTLLKTLEEQGFDSGNVEWAPLRKGIAGGLIFYNEVRSLKLDGSFDVLLEDAEVVIGQLVSELLEERGEANVG</sequence>
<dbReference type="RefSeq" id="WP_092591760.1">
    <property type="nucleotide sequence ID" value="NZ_FMWL01000013.1"/>
</dbReference>
<evidence type="ECO:0000256" key="2">
    <source>
        <dbReference type="ARBA" id="ARBA00022448"/>
    </source>
</evidence>
<dbReference type="InterPro" id="IPR038495">
    <property type="entry name" value="ATPase_E_C"/>
</dbReference>
<dbReference type="STRING" id="1120920.SAMN03080599_02374"/>
<accession>A0A1G5S2V6</accession>
<dbReference type="SUPFAM" id="SSF160527">
    <property type="entry name" value="V-type ATPase subunit E-like"/>
    <property type="match status" value="1"/>
</dbReference>
<dbReference type="OrthoDB" id="1725377at2"/>